<gene>
    <name evidence="1" type="ORF">GLOINDRAFT_97265</name>
</gene>
<evidence type="ECO:0000313" key="1">
    <source>
        <dbReference type="EMBL" id="ESA10535.1"/>
    </source>
</evidence>
<accession>U9TR12</accession>
<dbReference type="HOGENOM" id="CLU_172009_0_0_1"/>
<proteinExistence type="predicted"/>
<dbReference type="AlphaFoldDB" id="U9TR12"/>
<dbReference type="VEuPathDB" id="FungiDB:RhiirFUN_001561"/>
<reference evidence="1" key="1">
    <citation type="submission" date="2013-07" db="EMBL/GenBank/DDBJ databases">
        <title>The genome of an arbuscular mycorrhizal fungus provides insights into the evolution of the oldest plant symbiosis.</title>
        <authorList>
            <consortium name="DOE Joint Genome Institute"/>
            <person name="Tisserant E."/>
            <person name="Malbreil M."/>
            <person name="Kuo A."/>
            <person name="Kohler A."/>
            <person name="Symeonidi A."/>
            <person name="Balestrini R."/>
            <person name="Charron P."/>
            <person name="Duensing N."/>
            <person name="Frei-dit-Frey N."/>
            <person name="Gianinazzi-Pearson V."/>
            <person name="Gilbert B."/>
            <person name="Handa Y."/>
            <person name="Hijri M."/>
            <person name="Kaul R."/>
            <person name="Kawaguchi M."/>
            <person name="Krajinski F."/>
            <person name="Lammers P."/>
            <person name="Lapierre D."/>
            <person name="Masclaux F.G."/>
            <person name="Murat C."/>
            <person name="Morin E."/>
            <person name="Ndikumana S."/>
            <person name="Pagni M."/>
            <person name="Petitpierre D."/>
            <person name="Requena N."/>
            <person name="Rosikiewicz P."/>
            <person name="Riley R."/>
            <person name="Saito K."/>
            <person name="San Clemente H."/>
            <person name="Shapiro H."/>
            <person name="van Tuinen D."/>
            <person name="Becard G."/>
            <person name="Bonfante P."/>
            <person name="Paszkowski U."/>
            <person name="Shachar-Hill Y."/>
            <person name="Young J.P."/>
            <person name="Sanders I.R."/>
            <person name="Henrissat B."/>
            <person name="Rensing S.A."/>
            <person name="Grigoriev I.V."/>
            <person name="Corradi N."/>
            <person name="Roux C."/>
            <person name="Martin F."/>
        </authorList>
    </citation>
    <scope>NUCLEOTIDE SEQUENCE</scope>
    <source>
        <strain evidence="1">DAOM 197198</strain>
    </source>
</reference>
<feature type="non-terminal residue" evidence="1">
    <location>
        <position position="1"/>
    </location>
</feature>
<protein>
    <submittedName>
        <fullName evidence="1">Uncharacterized protein</fullName>
    </submittedName>
</protein>
<dbReference type="EMBL" id="KI286995">
    <property type="protein sequence ID" value="ESA10535.1"/>
    <property type="molecule type" value="Genomic_DNA"/>
</dbReference>
<name>U9TR12_RHIID</name>
<sequence>WIACYKRPALFPAIDLFNYIPDLLQISDILMECSLEIYLKEMILNKTSRKRLKKKIMSRLNYFLEELQMGGGKKIKPVVYNILVFENRQICDLDDITLPTIYLTNNIPNEITSILDCKLIVEEDSVVAVVE</sequence>
<organism evidence="1">
    <name type="scientific">Rhizophagus irregularis (strain DAOM 181602 / DAOM 197198 / MUCL 43194)</name>
    <name type="common">Arbuscular mycorrhizal fungus</name>
    <name type="synonym">Glomus intraradices</name>
    <dbReference type="NCBI Taxonomy" id="747089"/>
    <lineage>
        <taxon>Eukaryota</taxon>
        <taxon>Fungi</taxon>
        <taxon>Fungi incertae sedis</taxon>
        <taxon>Mucoromycota</taxon>
        <taxon>Glomeromycotina</taxon>
        <taxon>Glomeromycetes</taxon>
        <taxon>Glomerales</taxon>
        <taxon>Glomeraceae</taxon>
        <taxon>Rhizophagus</taxon>
    </lineage>
</organism>